<dbReference type="Pfam" id="PF11951">
    <property type="entry name" value="Fungal_trans_2"/>
    <property type="match status" value="1"/>
</dbReference>
<keyword evidence="3" id="KW-1185">Reference proteome</keyword>
<accession>A0AAD4KYX1</accession>
<dbReference type="PANTHER" id="PTHR37540:SF5">
    <property type="entry name" value="TRANSCRIPTION FACTOR DOMAIN-CONTAINING PROTEIN"/>
    <property type="match status" value="1"/>
</dbReference>
<evidence type="ECO:0000313" key="3">
    <source>
        <dbReference type="Proteomes" id="UP001201262"/>
    </source>
</evidence>
<dbReference type="PANTHER" id="PTHR37540">
    <property type="entry name" value="TRANSCRIPTION FACTOR (ACR-2), PUTATIVE-RELATED-RELATED"/>
    <property type="match status" value="1"/>
</dbReference>
<dbReference type="InterPro" id="IPR021858">
    <property type="entry name" value="Fun_TF"/>
</dbReference>
<feature type="region of interest" description="Disordered" evidence="1">
    <location>
        <begin position="1"/>
        <end position="86"/>
    </location>
</feature>
<gene>
    <name evidence="2" type="ORF">BGW36DRAFT_372627</name>
</gene>
<feature type="compositionally biased region" description="Low complexity" evidence="1">
    <location>
        <begin position="10"/>
        <end position="22"/>
    </location>
</feature>
<dbReference type="Proteomes" id="UP001201262">
    <property type="component" value="Unassembled WGS sequence"/>
</dbReference>
<dbReference type="RefSeq" id="XP_046075709.1">
    <property type="nucleotide sequence ID" value="XM_046215503.1"/>
</dbReference>
<organism evidence="2 3">
    <name type="scientific">Talaromyces proteolyticus</name>
    <dbReference type="NCBI Taxonomy" id="1131652"/>
    <lineage>
        <taxon>Eukaryota</taxon>
        <taxon>Fungi</taxon>
        <taxon>Dikarya</taxon>
        <taxon>Ascomycota</taxon>
        <taxon>Pezizomycotina</taxon>
        <taxon>Eurotiomycetes</taxon>
        <taxon>Eurotiomycetidae</taxon>
        <taxon>Eurotiales</taxon>
        <taxon>Trichocomaceae</taxon>
        <taxon>Talaromyces</taxon>
        <taxon>Talaromyces sect. Bacilispori</taxon>
    </lineage>
</organism>
<proteinExistence type="predicted"/>
<sequence length="566" mass="63755">MSQTPEFNTSKQTSESVSSSSSLVNDTGHPRFAFVHEKNQPGARTHAMRSHWQDRRRRKQEEKAHDRARRPLRSKSDSSADLLASASTGKDSDVKYTIGNAPTLGNIQDLELYRFSTNPFSVTEQQQRQYTSEERDQMTLIQSGLLQGIPTQFLTGANHALSSSRLDPFDVFPVALTTQHHKLIHHWLSTHATMMFEEMPASDFNPMKDVWFPLDLSNAASFNVIMAHSAAHLAYYYGGMTPTRGTNSSEALKYKTKAVEILSQWLNDPKLALGNDAFAAVVRLLTFERYWGTEAEWQVHRDGLQRMIEARGGLQELHDDWRLELVVGLVSLMSQPTWFSPTNDISGISSPNLQQMTMISDIKRLRSLWLISFIQDMRNLMSMSLQLYRDGLSTFPALYNAVLFIQSNFDMDFTFSSSSSSTSKTEYSVLDYDRLVSLFSICIIVQESVSSTFVVPTLTTSASNNKNALALLDMSLFAAPNAWQTSVHALRSFLHTHFLQFYVAGAQKINYVMQMTDIISHLSLEAHRGIEKCLINILCRTREGGMVYRADDGATPDSLLSSLHGQ</sequence>
<dbReference type="GeneID" id="70245790"/>
<dbReference type="EMBL" id="JAJTJA010000003">
    <property type="protein sequence ID" value="KAH8702333.1"/>
    <property type="molecule type" value="Genomic_DNA"/>
</dbReference>
<evidence type="ECO:0000313" key="2">
    <source>
        <dbReference type="EMBL" id="KAH8702333.1"/>
    </source>
</evidence>
<name>A0AAD4KYX1_9EURO</name>
<feature type="compositionally biased region" description="Low complexity" evidence="1">
    <location>
        <begin position="77"/>
        <end position="86"/>
    </location>
</feature>
<protein>
    <recommendedName>
        <fullName evidence="4">Tachykinin family protein</fullName>
    </recommendedName>
</protein>
<dbReference type="AlphaFoldDB" id="A0AAD4KYX1"/>
<evidence type="ECO:0008006" key="4">
    <source>
        <dbReference type="Google" id="ProtNLM"/>
    </source>
</evidence>
<evidence type="ECO:0000256" key="1">
    <source>
        <dbReference type="SAM" id="MobiDB-lite"/>
    </source>
</evidence>
<feature type="compositionally biased region" description="Basic residues" evidence="1">
    <location>
        <begin position="46"/>
        <end position="58"/>
    </location>
</feature>
<comment type="caution">
    <text evidence="2">The sequence shown here is derived from an EMBL/GenBank/DDBJ whole genome shotgun (WGS) entry which is preliminary data.</text>
</comment>
<reference evidence="2" key="1">
    <citation type="submission" date="2021-12" db="EMBL/GenBank/DDBJ databases">
        <title>Convergent genome expansion in fungi linked to evolution of root-endophyte symbiosis.</title>
        <authorList>
            <consortium name="DOE Joint Genome Institute"/>
            <person name="Ke Y.-H."/>
            <person name="Bonito G."/>
            <person name="Liao H.-L."/>
            <person name="Looney B."/>
            <person name="Rojas-Flechas A."/>
            <person name="Nash J."/>
            <person name="Hameed K."/>
            <person name="Schadt C."/>
            <person name="Martin F."/>
            <person name="Crous P.W."/>
            <person name="Miettinen O."/>
            <person name="Magnuson J.K."/>
            <person name="Labbe J."/>
            <person name="Jacobson D."/>
            <person name="Doktycz M.J."/>
            <person name="Veneault-Fourrey C."/>
            <person name="Kuo A."/>
            <person name="Mondo S."/>
            <person name="Calhoun S."/>
            <person name="Riley R."/>
            <person name="Ohm R."/>
            <person name="LaButti K."/>
            <person name="Andreopoulos B."/>
            <person name="Pangilinan J."/>
            <person name="Nolan M."/>
            <person name="Tritt A."/>
            <person name="Clum A."/>
            <person name="Lipzen A."/>
            <person name="Daum C."/>
            <person name="Barry K."/>
            <person name="Grigoriev I.V."/>
            <person name="Vilgalys R."/>
        </authorList>
    </citation>
    <scope>NUCLEOTIDE SEQUENCE</scope>
    <source>
        <strain evidence="2">PMI_201</strain>
    </source>
</reference>